<dbReference type="GO" id="GO:0005739">
    <property type="term" value="C:mitochondrion"/>
    <property type="evidence" value="ECO:0007669"/>
    <property type="project" value="UniProtKB-SubCell"/>
</dbReference>
<comment type="similarity">
    <text evidence="2">Belongs to the TACO1 family.</text>
</comment>
<dbReference type="PANTHER" id="PTHR12532">
    <property type="entry name" value="TRANSLATIONAL ACTIVATOR OF CYTOCHROME C OXIDASE 1"/>
    <property type="match status" value="1"/>
</dbReference>
<evidence type="ECO:0000313" key="6">
    <source>
        <dbReference type="EMBL" id="PLB41129.1"/>
    </source>
</evidence>
<keyword evidence="7" id="KW-1185">Reference proteome</keyword>
<dbReference type="SUPFAM" id="SSF75625">
    <property type="entry name" value="YebC-like"/>
    <property type="match status" value="1"/>
</dbReference>
<dbReference type="InterPro" id="IPR048300">
    <property type="entry name" value="TACO1_YebC-like_2nd/3rd_dom"/>
</dbReference>
<dbReference type="InterPro" id="IPR026564">
    <property type="entry name" value="Transcrip_reg_TACO1-like_dom3"/>
</dbReference>
<dbReference type="PANTHER" id="PTHR12532:SF0">
    <property type="entry name" value="TRANSLATIONAL ACTIVATOR OF CYTOCHROME C OXIDASE 1"/>
    <property type="match status" value="1"/>
</dbReference>
<sequence>MALALGKQWYPRRGSSLLASPTLRRTFTSHPSRLSGHNRWSTIRHDKAKNDKAKSKERQVIAKEISSATQLWGADIKFNPRLTLALSNAKRAGIPKVVIDGAIARGQGVSVSGQALEQVTIEALLPHSVAAVIECQTDQKARLLQDLRYAIKDNGGTITPTTYLFEKKGRIVFEKKEGVDPDEYLDQAIEAGAMDIAADADGRLVVFSEPTETKKVGDSLSKLIGLPIEELEIIWDPNKDTMVEVKDEANVKELEDLVGFLREESAVRDVYVNATQQL</sequence>
<evidence type="ECO:0000313" key="7">
    <source>
        <dbReference type="Proteomes" id="UP000234585"/>
    </source>
</evidence>
<name>A0A2I2FKH9_ASPCN</name>
<evidence type="ECO:0000259" key="4">
    <source>
        <dbReference type="Pfam" id="PF01709"/>
    </source>
</evidence>
<dbReference type="OrthoDB" id="2017544at2759"/>
<dbReference type="EMBL" id="KZ559122">
    <property type="protein sequence ID" value="PLB41129.1"/>
    <property type="molecule type" value="Genomic_DNA"/>
</dbReference>
<dbReference type="Gene3D" id="3.30.70.980">
    <property type="match status" value="2"/>
</dbReference>
<evidence type="ECO:0000256" key="3">
    <source>
        <dbReference type="SAM" id="MobiDB-lite"/>
    </source>
</evidence>
<dbReference type="Gene3D" id="1.10.10.200">
    <property type="match status" value="1"/>
</dbReference>
<dbReference type="InterPro" id="IPR049083">
    <property type="entry name" value="TACO1_YebC_N"/>
</dbReference>
<dbReference type="GeneID" id="36518620"/>
<evidence type="ECO:0000259" key="5">
    <source>
        <dbReference type="Pfam" id="PF20772"/>
    </source>
</evidence>
<accession>A0A2I2FKH9</accession>
<dbReference type="STRING" id="41067.A0A2I2FKH9"/>
<dbReference type="InterPro" id="IPR017856">
    <property type="entry name" value="Integrase-like_N"/>
</dbReference>
<dbReference type="AlphaFoldDB" id="A0A2I2FKH9"/>
<dbReference type="FunFam" id="3.30.70.980:FF:000023">
    <property type="entry name" value="DUF28 domain protein"/>
    <property type="match status" value="1"/>
</dbReference>
<evidence type="ECO:0000256" key="2">
    <source>
        <dbReference type="ARBA" id="ARBA00008724"/>
    </source>
</evidence>
<feature type="region of interest" description="Disordered" evidence="3">
    <location>
        <begin position="28"/>
        <end position="58"/>
    </location>
</feature>
<reference evidence="6 7" key="1">
    <citation type="submission" date="2017-12" db="EMBL/GenBank/DDBJ databases">
        <authorList>
            <consortium name="DOE Joint Genome Institute"/>
            <person name="Haridas S."/>
            <person name="Kjaerbolling I."/>
            <person name="Vesth T.C."/>
            <person name="Frisvad J.C."/>
            <person name="Nybo J.L."/>
            <person name="Theobald S."/>
            <person name="Kuo A."/>
            <person name="Bowyer P."/>
            <person name="Matsuda Y."/>
            <person name="Mondo S."/>
            <person name="Lyhne E.K."/>
            <person name="Kogle M.E."/>
            <person name="Clum A."/>
            <person name="Lipzen A."/>
            <person name="Salamov A."/>
            <person name="Ngan C.Y."/>
            <person name="Daum C."/>
            <person name="Chiniquy J."/>
            <person name="Barry K."/>
            <person name="LaButti K."/>
            <person name="Simmons B.A."/>
            <person name="Magnuson J.K."/>
            <person name="Mortensen U.H."/>
            <person name="Larsen T.O."/>
            <person name="Grigoriev I.V."/>
            <person name="Baker S.E."/>
            <person name="Andersen M.R."/>
            <person name="Nordberg H.P."/>
            <person name="Cantor M.N."/>
            <person name="Hua S.X."/>
        </authorList>
    </citation>
    <scope>NUCLEOTIDE SEQUENCE [LARGE SCALE GENOMIC DNA]</scope>
    <source>
        <strain evidence="6 7">CBS 102.13</strain>
    </source>
</reference>
<dbReference type="Proteomes" id="UP000234585">
    <property type="component" value="Unassembled WGS sequence"/>
</dbReference>
<feature type="compositionally biased region" description="Basic and acidic residues" evidence="3">
    <location>
        <begin position="43"/>
        <end position="58"/>
    </location>
</feature>
<dbReference type="RefSeq" id="XP_024675141.1">
    <property type="nucleotide sequence ID" value="XM_024811460.1"/>
</dbReference>
<dbReference type="InterPro" id="IPR002876">
    <property type="entry name" value="Transcrip_reg_TACO1-like"/>
</dbReference>
<comment type="subcellular location">
    <subcellularLocation>
        <location evidence="1">Mitochondrion</location>
    </subcellularLocation>
</comment>
<dbReference type="FunFam" id="1.10.10.200:FF:000002">
    <property type="entry name" value="Probable transcriptional regulatory protein CLM62_37755"/>
    <property type="match status" value="1"/>
</dbReference>
<feature type="domain" description="TACO1/YebC-like N-terminal" evidence="5">
    <location>
        <begin position="38"/>
        <end position="108"/>
    </location>
</feature>
<dbReference type="Pfam" id="PF01709">
    <property type="entry name" value="Transcrip_reg"/>
    <property type="match status" value="1"/>
</dbReference>
<feature type="domain" description="TACO1/YebC-like second and third" evidence="4">
    <location>
        <begin position="116"/>
        <end position="274"/>
    </location>
</feature>
<dbReference type="InterPro" id="IPR029072">
    <property type="entry name" value="YebC-like"/>
</dbReference>
<proteinExistence type="inferred from homology"/>
<protein>
    <submittedName>
        <fullName evidence="6">DUF28 domain protein</fullName>
    </submittedName>
</protein>
<dbReference type="Pfam" id="PF20772">
    <property type="entry name" value="TACO1_YebC_N"/>
    <property type="match status" value="1"/>
</dbReference>
<organism evidence="6 7">
    <name type="scientific">Aspergillus candidus</name>
    <dbReference type="NCBI Taxonomy" id="41067"/>
    <lineage>
        <taxon>Eukaryota</taxon>
        <taxon>Fungi</taxon>
        <taxon>Dikarya</taxon>
        <taxon>Ascomycota</taxon>
        <taxon>Pezizomycotina</taxon>
        <taxon>Eurotiomycetes</taxon>
        <taxon>Eurotiomycetidae</taxon>
        <taxon>Eurotiales</taxon>
        <taxon>Aspergillaceae</taxon>
        <taxon>Aspergillus</taxon>
        <taxon>Aspergillus subgen. Circumdati</taxon>
    </lineage>
</organism>
<gene>
    <name evidence="6" type="ORF">BDW47DRAFT_100547</name>
</gene>
<evidence type="ECO:0000256" key="1">
    <source>
        <dbReference type="ARBA" id="ARBA00004173"/>
    </source>
</evidence>